<evidence type="ECO:0000259" key="2">
    <source>
        <dbReference type="Pfam" id="PF00109"/>
    </source>
</evidence>
<evidence type="ECO:0000313" key="4">
    <source>
        <dbReference type="Proteomes" id="UP000734823"/>
    </source>
</evidence>
<proteinExistence type="predicted"/>
<evidence type="ECO:0000313" key="3">
    <source>
        <dbReference type="EMBL" id="MBC6447469.1"/>
    </source>
</evidence>
<gene>
    <name evidence="3" type="ORF">GPZ80_09840</name>
</gene>
<dbReference type="RefSeq" id="WP_187219983.1">
    <property type="nucleotide sequence ID" value="NZ_JABVED010000004.1"/>
</dbReference>
<dbReference type="PANTHER" id="PTHR11712">
    <property type="entry name" value="POLYKETIDE SYNTHASE-RELATED"/>
    <property type="match status" value="1"/>
</dbReference>
<dbReference type="InterPro" id="IPR016039">
    <property type="entry name" value="Thiolase-like"/>
</dbReference>
<organism evidence="3 4">
    <name type="scientific">Actinokineospora xionganensis</name>
    <dbReference type="NCBI Taxonomy" id="2684470"/>
    <lineage>
        <taxon>Bacteria</taxon>
        <taxon>Bacillati</taxon>
        <taxon>Actinomycetota</taxon>
        <taxon>Actinomycetes</taxon>
        <taxon>Pseudonocardiales</taxon>
        <taxon>Pseudonocardiaceae</taxon>
        <taxon>Actinokineospora</taxon>
    </lineage>
</organism>
<dbReference type="PANTHER" id="PTHR11712:SF336">
    <property type="entry name" value="3-OXOACYL-[ACYL-CARRIER-PROTEIN] SYNTHASE, MITOCHONDRIAL"/>
    <property type="match status" value="1"/>
</dbReference>
<sequence length="370" mass="38289">MNTTTVASNPVITAWSAVSPFGIGRDAFVDGLHAGQVMNRALDKQQWAGPDTEACLVPDFTAAGALGKKGTRSMDRATGLAVATVGRMLDDQPRGREIATGDHAALVLGTTTGSAQSMMDFTRDSITGEKPFFVDPARFPNTVMNCAAGQCAIWHKLRGPNATVAGGRVAGLHALNYARRLLTSGRANTALCGAVEEYSAARSWLDRTGRQGEAPVLGEGCAMLQVEHADDESVAGRALAEVLAVEFGAYTDDCAPALAACVRRALERAGTPVGDLWALAPCGTAGSGERDALREVLGDTVGVRTPDLTVIGDTAGAASAMQVAAILALAERDPSSAGRTALITAVDEGVVGCAVLRLAHPGAIPRQDRR</sequence>
<feature type="domain" description="Beta-ketoacyl synthase-like N-terminal" evidence="2">
    <location>
        <begin position="11"/>
        <end position="199"/>
    </location>
</feature>
<evidence type="ECO:0000256" key="1">
    <source>
        <dbReference type="ARBA" id="ARBA00022679"/>
    </source>
</evidence>
<keyword evidence="4" id="KW-1185">Reference proteome</keyword>
<dbReference type="EMBL" id="JABVED010000004">
    <property type="protein sequence ID" value="MBC6447469.1"/>
    <property type="molecule type" value="Genomic_DNA"/>
</dbReference>
<dbReference type="Proteomes" id="UP000734823">
    <property type="component" value="Unassembled WGS sequence"/>
</dbReference>
<dbReference type="SUPFAM" id="SSF53901">
    <property type="entry name" value="Thiolase-like"/>
    <property type="match status" value="2"/>
</dbReference>
<dbReference type="Gene3D" id="3.40.47.10">
    <property type="match status" value="1"/>
</dbReference>
<dbReference type="Pfam" id="PF00109">
    <property type="entry name" value="ketoacyl-synt"/>
    <property type="match status" value="1"/>
</dbReference>
<comment type="caution">
    <text evidence="3">The sequence shown here is derived from an EMBL/GenBank/DDBJ whole genome shotgun (WGS) entry which is preliminary data.</text>
</comment>
<protein>
    <submittedName>
        <fullName evidence="3">3-oxoacyl-ACP synthase</fullName>
    </submittedName>
</protein>
<keyword evidence="1" id="KW-0808">Transferase</keyword>
<name>A0ABR7L4W3_9PSEU</name>
<dbReference type="InterPro" id="IPR014030">
    <property type="entry name" value="Ketoacyl_synth_N"/>
</dbReference>
<dbReference type="InterPro" id="IPR000794">
    <property type="entry name" value="Beta-ketoacyl_synthase"/>
</dbReference>
<reference evidence="3 4" key="1">
    <citation type="submission" date="2020-06" db="EMBL/GenBank/DDBJ databases">
        <title>Actinokineospora xiongansis sp. nov., isolated from soil of Baiyangdian.</title>
        <authorList>
            <person name="Zhang X."/>
        </authorList>
    </citation>
    <scope>NUCLEOTIDE SEQUENCE [LARGE SCALE GENOMIC DNA]</scope>
    <source>
        <strain evidence="3 4">HBU206404</strain>
    </source>
</reference>
<accession>A0ABR7L4W3</accession>